<evidence type="ECO:0000256" key="3">
    <source>
        <dbReference type="ARBA" id="ARBA00023002"/>
    </source>
</evidence>
<keyword evidence="4" id="KW-0443">Lipid metabolism</keyword>
<evidence type="ECO:0000256" key="5">
    <source>
        <dbReference type="ARBA" id="ARBA00023209"/>
    </source>
</evidence>
<keyword evidence="2" id="KW-0444">Lipid biosynthesis</keyword>
<dbReference type="PANTHER" id="PTHR11728:SF1">
    <property type="entry name" value="GLYCEROL-3-PHOSPHATE DEHYDROGENASE [NAD(+)] 2, CHLOROPLASTIC"/>
    <property type="match status" value="1"/>
</dbReference>
<dbReference type="SUPFAM" id="SSF51735">
    <property type="entry name" value="NAD(P)-binding Rossmann-fold domains"/>
    <property type="match status" value="1"/>
</dbReference>
<keyword evidence="7" id="KW-0520">NAD</keyword>
<dbReference type="Proteomes" id="UP000765802">
    <property type="component" value="Unassembled WGS sequence"/>
</dbReference>
<keyword evidence="3 7" id="KW-0560">Oxidoreductase</keyword>
<dbReference type="PIRSF" id="PIRSF000114">
    <property type="entry name" value="Glycerol-3-P_dh"/>
    <property type="match status" value="1"/>
</dbReference>
<dbReference type="RefSeq" id="WP_187258085.1">
    <property type="nucleotide sequence ID" value="NZ_JBHULF010000019.1"/>
</dbReference>
<evidence type="ECO:0000313" key="12">
    <source>
        <dbReference type="Proteomes" id="UP000765802"/>
    </source>
</evidence>
<keyword evidence="12" id="KW-1185">Reference proteome</keyword>
<evidence type="ECO:0000256" key="1">
    <source>
        <dbReference type="ARBA" id="ARBA00011009"/>
    </source>
</evidence>
<evidence type="ECO:0000259" key="9">
    <source>
        <dbReference type="Pfam" id="PF01210"/>
    </source>
</evidence>
<organism evidence="11 12">
    <name type="scientific">Flavihumibacter stibioxidans</name>
    <dbReference type="NCBI Taxonomy" id="1834163"/>
    <lineage>
        <taxon>Bacteria</taxon>
        <taxon>Pseudomonadati</taxon>
        <taxon>Bacteroidota</taxon>
        <taxon>Chitinophagia</taxon>
        <taxon>Chitinophagales</taxon>
        <taxon>Chitinophagaceae</taxon>
        <taxon>Flavihumibacter</taxon>
    </lineage>
</organism>
<dbReference type="Pfam" id="PF01210">
    <property type="entry name" value="NAD_Gly3P_dh_N"/>
    <property type="match status" value="1"/>
</dbReference>
<dbReference type="EMBL" id="MBUA01000029">
    <property type="protein sequence ID" value="MBC6492765.1"/>
    <property type="molecule type" value="Genomic_DNA"/>
</dbReference>
<accession>A0ABR7MCL4</accession>
<evidence type="ECO:0000313" key="11">
    <source>
        <dbReference type="EMBL" id="MBC6492765.1"/>
    </source>
</evidence>
<evidence type="ECO:0000256" key="4">
    <source>
        <dbReference type="ARBA" id="ARBA00023098"/>
    </source>
</evidence>
<sequence>MPSLQKISIIGSGSWATALVKIFSESGIRVIWNLRSTAHVDHVLEHKSPPHYLSHLSLDLKYIEPIASLETAIGASDHILFALPSAYLEATLAGQEIALPPGKKLLVSIKGVLPETSELPSSYLARYFQVSPCKVMVVGGPCHAEEVALGRRTYLTIAGTENDEVDQIRRAIRSPYLKVVANNDPTGVELAAIMKNVVGIAAGISRGMNFGDNFLAVIVSNALREIEQLLHSLNPIPRDLKDSAYYGDLLVTAYSGFSRNNVFGQLIGRGYSVVMAQSRMQMVAEGYPAAKGLFRLADSAGLKLPVLSAVYRILYRHSSPVNEMRLLEQYLR</sequence>
<dbReference type="Gene3D" id="3.40.50.720">
    <property type="entry name" value="NAD(P)-binding Rossmann-like Domain"/>
    <property type="match status" value="1"/>
</dbReference>
<evidence type="ECO:0000256" key="6">
    <source>
        <dbReference type="ARBA" id="ARBA00023264"/>
    </source>
</evidence>
<dbReference type="SUPFAM" id="SSF48179">
    <property type="entry name" value="6-phosphogluconate dehydrogenase C-terminal domain-like"/>
    <property type="match status" value="1"/>
</dbReference>
<evidence type="ECO:0000256" key="2">
    <source>
        <dbReference type="ARBA" id="ARBA00022516"/>
    </source>
</evidence>
<dbReference type="InterPro" id="IPR006109">
    <property type="entry name" value="G3P_DH_NAD-dep_C"/>
</dbReference>
<dbReference type="InterPro" id="IPR036291">
    <property type="entry name" value="NAD(P)-bd_dom_sf"/>
</dbReference>
<comment type="similarity">
    <text evidence="1 7">Belongs to the NAD-dependent glycerol-3-phosphate dehydrogenase family.</text>
</comment>
<dbReference type="InterPro" id="IPR011128">
    <property type="entry name" value="G3P_DH_NAD-dep_N"/>
</dbReference>
<proteinExistence type="inferred from homology"/>
<dbReference type="InterPro" id="IPR013328">
    <property type="entry name" value="6PGD_dom2"/>
</dbReference>
<dbReference type="EC" id="1.1.1.94" evidence="8"/>
<comment type="caution">
    <text evidence="11">The sequence shown here is derived from an EMBL/GenBank/DDBJ whole genome shotgun (WGS) entry which is preliminary data.</text>
</comment>
<dbReference type="PROSITE" id="PS00957">
    <property type="entry name" value="NAD_G3PDH"/>
    <property type="match status" value="1"/>
</dbReference>
<dbReference type="Pfam" id="PF07479">
    <property type="entry name" value="NAD_Gly3P_dh_C"/>
    <property type="match status" value="1"/>
</dbReference>
<evidence type="ECO:0000256" key="8">
    <source>
        <dbReference type="RuleBase" id="RU000439"/>
    </source>
</evidence>
<feature type="domain" description="Glycerol-3-phosphate dehydrogenase NAD-dependent N-terminal" evidence="9">
    <location>
        <begin position="6"/>
        <end position="162"/>
    </location>
</feature>
<feature type="domain" description="Glycerol-3-phosphate dehydrogenase NAD-dependent C-terminal" evidence="10">
    <location>
        <begin position="184"/>
        <end position="321"/>
    </location>
</feature>
<keyword evidence="6" id="KW-1208">Phospholipid metabolism</keyword>
<evidence type="ECO:0000256" key="7">
    <source>
        <dbReference type="RuleBase" id="RU000437"/>
    </source>
</evidence>
<gene>
    <name evidence="11" type="ORF">BC349_17035</name>
</gene>
<dbReference type="PANTHER" id="PTHR11728">
    <property type="entry name" value="GLYCEROL-3-PHOSPHATE DEHYDROGENASE"/>
    <property type="match status" value="1"/>
</dbReference>
<dbReference type="InterPro" id="IPR008927">
    <property type="entry name" value="6-PGluconate_DH-like_C_sf"/>
</dbReference>
<name>A0ABR7MCL4_9BACT</name>
<keyword evidence="5" id="KW-0594">Phospholipid biosynthesis</keyword>
<dbReference type="InterPro" id="IPR006168">
    <property type="entry name" value="G3P_DH_NAD-dep"/>
</dbReference>
<reference evidence="11 12" key="1">
    <citation type="submission" date="2016-07" db="EMBL/GenBank/DDBJ databases">
        <title>Genome analysis of Flavihumibacter stibioxidans YS-17.</title>
        <authorList>
            <person name="Shi K."/>
            <person name="Han Y."/>
            <person name="Wang G."/>
        </authorList>
    </citation>
    <scope>NUCLEOTIDE SEQUENCE [LARGE SCALE GENOMIC DNA]</scope>
    <source>
        <strain evidence="11 12">YS-17</strain>
    </source>
</reference>
<protein>
    <recommendedName>
        <fullName evidence="8">Glycerol-3-phosphate dehydrogenase</fullName>
        <ecNumber evidence="8">1.1.1.94</ecNumber>
    </recommendedName>
</protein>
<evidence type="ECO:0000259" key="10">
    <source>
        <dbReference type="Pfam" id="PF07479"/>
    </source>
</evidence>
<dbReference type="Gene3D" id="1.10.1040.10">
    <property type="entry name" value="N-(1-d-carboxylethyl)-l-norvaline Dehydrogenase, domain 2"/>
    <property type="match status" value="1"/>
</dbReference>
<comment type="catalytic activity">
    <reaction evidence="8">
        <text>sn-glycerol 3-phosphate + NADP(+) = dihydroxyacetone phosphate + NADPH + H(+)</text>
        <dbReference type="Rhea" id="RHEA:11096"/>
        <dbReference type="ChEBI" id="CHEBI:15378"/>
        <dbReference type="ChEBI" id="CHEBI:57597"/>
        <dbReference type="ChEBI" id="CHEBI:57642"/>
        <dbReference type="ChEBI" id="CHEBI:57783"/>
        <dbReference type="ChEBI" id="CHEBI:58349"/>
        <dbReference type="EC" id="1.1.1.94"/>
    </reaction>
</comment>
<dbReference type="PRINTS" id="PR00077">
    <property type="entry name" value="GPDHDRGNASE"/>
</dbReference>